<feature type="transmembrane region" description="Helical" evidence="6">
    <location>
        <begin position="182"/>
        <end position="202"/>
    </location>
</feature>
<keyword evidence="4 6" id="KW-1133">Transmembrane helix</keyword>
<evidence type="ECO:0000256" key="1">
    <source>
        <dbReference type="ARBA" id="ARBA00004651"/>
    </source>
</evidence>
<dbReference type="GO" id="GO:0033228">
    <property type="term" value="P:cysteine export across plasma membrane"/>
    <property type="evidence" value="ECO:0007669"/>
    <property type="project" value="TreeGrafter"/>
</dbReference>
<evidence type="ECO:0000256" key="2">
    <source>
        <dbReference type="ARBA" id="ARBA00022475"/>
    </source>
</evidence>
<evidence type="ECO:0000313" key="8">
    <source>
        <dbReference type="Proteomes" id="UP000198866"/>
    </source>
</evidence>
<evidence type="ECO:0000313" key="7">
    <source>
        <dbReference type="EMBL" id="SEJ87542.1"/>
    </source>
</evidence>
<evidence type="ECO:0000256" key="5">
    <source>
        <dbReference type="ARBA" id="ARBA00023136"/>
    </source>
</evidence>
<accession>A0A1H7CK79</accession>
<sequence length="203" mass="21417">MLSSLVSLRDAVMLALGIVVVLITPGPTNTLLAAAGLRQGARRSLPLIGAELAGYFVSISTWGCFLARASHTLPWLPSVLRIASGLYIAYLAIDMWRAAVALPDSMAPANGPRALFVATLLNPKALLFAGTIFPPIAFESLADYAFAMALFACLLLPIALAWIAFGAALGSGKLRWLDPVKLQRAASVVLGMFSLSLAWAALH</sequence>
<feature type="transmembrane region" description="Helical" evidence="6">
    <location>
        <begin position="144"/>
        <end position="170"/>
    </location>
</feature>
<keyword evidence="3 6" id="KW-0812">Transmembrane</keyword>
<dbReference type="PANTHER" id="PTHR30086:SF20">
    <property type="entry name" value="ARGININE EXPORTER PROTEIN ARGO-RELATED"/>
    <property type="match status" value="1"/>
</dbReference>
<feature type="transmembrane region" description="Helical" evidence="6">
    <location>
        <begin position="114"/>
        <end position="138"/>
    </location>
</feature>
<dbReference type="GO" id="GO:0015171">
    <property type="term" value="F:amino acid transmembrane transporter activity"/>
    <property type="evidence" value="ECO:0007669"/>
    <property type="project" value="TreeGrafter"/>
</dbReference>
<organism evidence="7 8">
    <name type="scientific">Paraburkholderia diazotrophica</name>
    <dbReference type="NCBI Taxonomy" id="667676"/>
    <lineage>
        <taxon>Bacteria</taxon>
        <taxon>Pseudomonadati</taxon>
        <taxon>Pseudomonadota</taxon>
        <taxon>Betaproteobacteria</taxon>
        <taxon>Burkholderiales</taxon>
        <taxon>Burkholderiaceae</taxon>
        <taxon>Paraburkholderia</taxon>
    </lineage>
</organism>
<reference evidence="8" key="1">
    <citation type="submission" date="2016-10" db="EMBL/GenBank/DDBJ databases">
        <authorList>
            <person name="Varghese N."/>
            <person name="Submissions S."/>
        </authorList>
    </citation>
    <scope>NUCLEOTIDE SEQUENCE [LARGE SCALE GENOMIC DNA]</scope>
    <source>
        <strain evidence="8">LMG 26031</strain>
    </source>
</reference>
<evidence type="ECO:0000256" key="4">
    <source>
        <dbReference type="ARBA" id="ARBA00022989"/>
    </source>
</evidence>
<dbReference type="GO" id="GO:0005886">
    <property type="term" value="C:plasma membrane"/>
    <property type="evidence" value="ECO:0007669"/>
    <property type="project" value="UniProtKB-SubCell"/>
</dbReference>
<dbReference type="STRING" id="667676.SAMN05192539_102189"/>
<gene>
    <name evidence="7" type="ORF">SAMN05192539_102189</name>
</gene>
<feature type="transmembrane region" description="Helical" evidence="6">
    <location>
        <begin position="12"/>
        <end position="35"/>
    </location>
</feature>
<dbReference type="InterPro" id="IPR001123">
    <property type="entry name" value="LeuE-type"/>
</dbReference>
<dbReference type="Proteomes" id="UP000198866">
    <property type="component" value="Unassembled WGS sequence"/>
</dbReference>
<feature type="transmembrane region" description="Helical" evidence="6">
    <location>
        <begin position="75"/>
        <end position="93"/>
    </location>
</feature>
<keyword evidence="5 6" id="KW-0472">Membrane</keyword>
<proteinExistence type="predicted"/>
<protein>
    <submittedName>
        <fullName evidence="7">Threonine/homoserine/homoserine lactone efflux protein</fullName>
    </submittedName>
</protein>
<keyword evidence="2" id="KW-1003">Cell membrane</keyword>
<name>A0A1H7CK79_9BURK</name>
<dbReference type="EMBL" id="FNYE01000021">
    <property type="protein sequence ID" value="SEJ87542.1"/>
    <property type="molecule type" value="Genomic_DNA"/>
</dbReference>
<dbReference type="RefSeq" id="WP_177200478.1">
    <property type="nucleotide sequence ID" value="NZ_FNYE01000021.1"/>
</dbReference>
<dbReference type="PANTHER" id="PTHR30086">
    <property type="entry name" value="ARGININE EXPORTER PROTEIN ARGO"/>
    <property type="match status" value="1"/>
</dbReference>
<evidence type="ECO:0000256" key="6">
    <source>
        <dbReference type="SAM" id="Phobius"/>
    </source>
</evidence>
<feature type="transmembrane region" description="Helical" evidence="6">
    <location>
        <begin position="47"/>
        <end position="69"/>
    </location>
</feature>
<dbReference type="AlphaFoldDB" id="A0A1H7CK79"/>
<keyword evidence="8" id="KW-1185">Reference proteome</keyword>
<evidence type="ECO:0000256" key="3">
    <source>
        <dbReference type="ARBA" id="ARBA00022692"/>
    </source>
</evidence>
<dbReference type="Pfam" id="PF01810">
    <property type="entry name" value="LysE"/>
    <property type="match status" value="1"/>
</dbReference>
<comment type="subcellular location">
    <subcellularLocation>
        <location evidence="1">Cell membrane</location>
        <topology evidence="1">Multi-pass membrane protein</topology>
    </subcellularLocation>
</comment>